<reference evidence="1 2" key="1">
    <citation type="submission" date="2019-04" db="EMBL/GenBank/DDBJ databases">
        <title>The sequence and de novo assembly of Takifugu bimaculatus genome using PacBio and Hi-C technologies.</title>
        <authorList>
            <person name="Xu P."/>
            <person name="Liu B."/>
            <person name="Zhou Z."/>
        </authorList>
    </citation>
    <scope>NUCLEOTIDE SEQUENCE [LARGE SCALE GENOMIC DNA]</scope>
    <source>
        <strain evidence="1">TB-2018</strain>
        <tissue evidence="1">Muscle</tissue>
    </source>
</reference>
<evidence type="ECO:0000313" key="2">
    <source>
        <dbReference type="Proteomes" id="UP000516260"/>
    </source>
</evidence>
<gene>
    <name evidence="1" type="ORF">fugu_010964</name>
</gene>
<dbReference type="Proteomes" id="UP000516260">
    <property type="component" value="Chromosome 11"/>
</dbReference>
<accession>A0A4Z2CBG8</accession>
<keyword evidence="2" id="KW-1185">Reference proteome</keyword>
<organism evidence="1 2">
    <name type="scientific">Takifugu bimaculatus</name>
    <dbReference type="NCBI Taxonomy" id="433685"/>
    <lineage>
        <taxon>Eukaryota</taxon>
        <taxon>Metazoa</taxon>
        <taxon>Chordata</taxon>
        <taxon>Craniata</taxon>
        <taxon>Vertebrata</taxon>
        <taxon>Euteleostomi</taxon>
        <taxon>Actinopterygii</taxon>
        <taxon>Neopterygii</taxon>
        <taxon>Teleostei</taxon>
        <taxon>Neoteleostei</taxon>
        <taxon>Acanthomorphata</taxon>
        <taxon>Eupercaria</taxon>
        <taxon>Tetraodontiformes</taxon>
        <taxon>Tetradontoidea</taxon>
        <taxon>Tetraodontidae</taxon>
        <taxon>Takifugu</taxon>
    </lineage>
</organism>
<proteinExistence type="predicted"/>
<protein>
    <submittedName>
        <fullName evidence="1">Uncharacterized protein</fullName>
    </submittedName>
</protein>
<evidence type="ECO:0000313" key="1">
    <source>
        <dbReference type="EMBL" id="TNN01582.1"/>
    </source>
</evidence>
<dbReference type="AlphaFoldDB" id="A0A4Z2CBG8"/>
<name>A0A4Z2CBG8_9TELE</name>
<sequence length="103" mass="11169">MSYYLDPVSSYPALHPCDHLGMMRPSGGVAVGAPPQFPGVVHPQQQYYPSQPLYVQDVPLQEVPNGHETSPAVIQSFRLQQGTWTLEPASPSSVISNETHAAV</sequence>
<comment type="caution">
    <text evidence="1">The sequence shown here is derived from an EMBL/GenBank/DDBJ whole genome shotgun (WGS) entry which is preliminary data.</text>
</comment>
<dbReference type="EMBL" id="SWLE01000003">
    <property type="protein sequence ID" value="TNN01582.1"/>
    <property type="molecule type" value="Genomic_DNA"/>
</dbReference>